<protein>
    <recommendedName>
        <fullName evidence="3">PD-(D/E)XK nuclease superfamily protein</fullName>
    </recommendedName>
</protein>
<name>A0ABX3B9L5_9VIBR</name>
<keyword evidence="2" id="KW-1185">Reference proteome</keyword>
<dbReference type="InterPro" id="IPR029470">
    <property type="entry name" value="PDDEXK_4"/>
</dbReference>
<organism evidence="1 2">
    <name type="scientific">Vibrio tasmaniensis 1F-267</name>
    <dbReference type="NCBI Taxonomy" id="1191324"/>
    <lineage>
        <taxon>Bacteria</taxon>
        <taxon>Pseudomonadati</taxon>
        <taxon>Pseudomonadota</taxon>
        <taxon>Gammaproteobacteria</taxon>
        <taxon>Vibrionales</taxon>
        <taxon>Vibrionaceae</taxon>
        <taxon>Vibrio</taxon>
    </lineage>
</organism>
<evidence type="ECO:0008006" key="3">
    <source>
        <dbReference type="Google" id="ProtNLM"/>
    </source>
</evidence>
<dbReference type="Pfam" id="PF14281">
    <property type="entry name" value="PDDEXK_4"/>
    <property type="match status" value="1"/>
</dbReference>
<comment type="caution">
    <text evidence="1">The sequence shown here is derived from an EMBL/GenBank/DDBJ whole genome shotgun (WGS) entry which is preliminary data.</text>
</comment>
<dbReference type="EMBL" id="AJZO02000187">
    <property type="protein sequence ID" value="OEF48013.1"/>
    <property type="molecule type" value="Genomic_DNA"/>
</dbReference>
<accession>A0ABX3B9L5</accession>
<dbReference type="RefSeq" id="WP_017102221.1">
    <property type="nucleotide sequence ID" value="NZ_AJZO02000187.1"/>
</dbReference>
<evidence type="ECO:0000313" key="1">
    <source>
        <dbReference type="EMBL" id="OEF48013.1"/>
    </source>
</evidence>
<dbReference type="Proteomes" id="UP000094638">
    <property type="component" value="Unassembled WGS sequence"/>
</dbReference>
<evidence type="ECO:0000313" key="2">
    <source>
        <dbReference type="Proteomes" id="UP000094638"/>
    </source>
</evidence>
<reference evidence="1 2" key="1">
    <citation type="journal article" date="2012" name="Science">
        <title>Ecological populations of bacteria act as socially cohesive units of antibiotic production and resistance.</title>
        <authorList>
            <person name="Cordero O.X."/>
            <person name="Wildschutte H."/>
            <person name="Kirkup B."/>
            <person name="Proehl S."/>
            <person name="Ngo L."/>
            <person name="Hussain F."/>
            <person name="Le Roux F."/>
            <person name="Mincer T."/>
            <person name="Polz M.F."/>
        </authorList>
    </citation>
    <scope>NUCLEOTIDE SEQUENCE [LARGE SCALE GENOMIC DNA]</scope>
    <source>
        <strain evidence="1 2">1F-267</strain>
    </source>
</reference>
<sequence>MKSINHQFFLTLKLLKQRYEEKPQYNLFRVLRSESDEVRLHSRFVCDLLNPLGSHQHGGLLLKSFCEQFDLDIDVDNASVFSEYKNIDILIKTDTHAIVIENKIYAGDQDRQIKNYYEYMCAEGYKHENIILIYLTLDGREAREESAEELVGQVISLSYHTDMCYWLDRLIEISARDNPLREALVQYLDLIHKLTHQTDNMDYLKQLKQLLLTDDLINIVPDIQQAYTEINVDAQLAMWKLLAKKLEVEFGQLSSEESFNLSDDPEQRIRSYVQKERNSRYIGLWVKLEGYIDAYIGVEQDYHLYLGIYSKHTEDKKKLALKFSGQYSTDENLPAWKYASPNIPFRDLDAGTLKQLSSHQYLEEFTSGVINDMKAMLSLLS</sequence>
<proteinExistence type="predicted"/>
<gene>
    <name evidence="1" type="ORF">A163_00550</name>
</gene>